<feature type="region of interest" description="Disordered" evidence="2">
    <location>
        <begin position="147"/>
        <end position="221"/>
    </location>
</feature>
<feature type="region of interest" description="Disordered" evidence="2">
    <location>
        <begin position="56"/>
        <end position="90"/>
    </location>
</feature>
<reference evidence="3" key="2">
    <citation type="submission" date="2025-09" db="UniProtKB">
        <authorList>
            <consortium name="Ensembl"/>
        </authorList>
    </citation>
    <scope>IDENTIFICATION</scope>
</reference>
<accession>A0A8C3CI92</accession>
<dbReference type="Gene3D" id="2.120.10.80">
    <property type="entry name" value="Kelch-type beta propeller"/>
    <property type="match status" value="1"/>
</dbReference>
<dbReference type="InterPro" id="IPR006652">
    <property type="entry name" value="Kelch_1"/>
</dbReference>
<proteinExistence type="predicted"/>
<evidence type="ECO:0000313" key="3">
    <source>
        <dbReference type="Ensembl" id="ENSCMMP00000019345.1"/>
    </source>
</evidence>
<dbReference type="Ensembl" id="ENSCMMT00000021237.1">
    <property type="protein sequence ID" value="ENSCMMP00000019345.1"/>
    <property type="gene ID" value="ENSCMMG00000012207.1"/>
</dbReference>
<dbReference type="UniPathway" id="UPA00143"/>
<sequence length="384" mass="41180">MLTRRIGVGVAVLNRLLYAVGGFDGTARLRSAECYHPERDAWRAIAPMASIRSGAGLGAPKSAAPAPTRRGEAPRRGALAPIRRAKEEEGRRSPNHLLRFVCINYLPLMKPEVPLARKSEAPRAPAALLRAPAVDSQVVCSPPQKTKFLPAAGNSQTRRQMAPGGGGDGERDPPLCQHPRGTAPRFRVGDPPVGARGRFRSERLRPKRVGGSRGGSRAPRDAGLQVFWGWGTGDGVPHPQSLAGVPTAPRHRRRRGGRRRPAPCGPAVARTYRLPVPGAPWEEEQEEEEEEEGQDMRDLRSPGRSPVSTASARSMGRGGGRSVSEKPRCRMRMGVRGWRQRCWGGFNVAGPSRGTGNDSERLFRAPAAPSIPPAPGRTGGGGGS</sequence>
<keyword evidence="4" id="KW-1185">Reference proteome</keyword>
<dbReference type="Proteomes" id="UP000694556">
    <property type="component" value="Unassembled WGS sequence"/>
</dbReference>
<evidence type="ECO:0000256" key="2">
    <source>
        <dbReference type="SAM" id="MobiDB-lite"/>
    </source>
</evidence>
<evidence type="ECO:0000256" key="1">
    <source>
        <dbReference type="ARBA" id="ARBA00022441"/>
    </source>
</evidence>
<feature type="region of interest" description="Disordered" evidence="2">
    <location>
        <begin position="235"/>
        <end position="331"/>
    </location>
</feature>
<keyword evidence="1" id="KW-0880">Kelch repeat</keyword>
<dbReference type="InterPro" id="IPR015915">
    <property type="entry name" value="Kelch-typ_b-propeller"/>
</dbReference>
<protein>
    <submittedName>
        <fullName evidence="3">Uncharacterized protein</fullName>
    </submittedName>
</protein>
<dbReference type="AlphaFoldDB" id="A0A8C3CI92"/>
<feature type="compositionally biased region" description="Acidic residues" evidence="2">
    <location>
        <begin position="281"/>
        <end position="293"/>
    </location>
</feature>
<organism evidence="3 4">
    <name type="scientific">Cairina moschata</name>
    <name type="common">Muscovy duck</name>
    <dbReference type="NCBI Taxonomy" id="8855"/>
    <lineage>
        <taxon>Eukaryota</taxon>
        <taxon>Metazoa</taxon>
        <taxon>Chordata</taxon>
        <taxon>Craniata</taxon>
        <taxon>Vertebrata</taxon>
        <taxon>Euteleostomi</taxon>
        <taxon>Archelosauria</taxon>
        <taxon>Archosauria</taxon>
        <taxon>Dinosauria</taxon>
        <taxon>Saurischia</taxon>
        <taxon>Theropoda</taxon>
        <taxon>Coelurosauria</taxon>
        <taxon>Aves</taxon>
        <taxon>Neognathae</taxon>
        <taxon>Galloanserae</taxon>
        <taxon>Anseriformes</taxon>
        <taxon>Anatidae</taxon>
        <taxon>Anatinae</taxon>
        <taxon>Cairina</taxon>
    </lineage>
</organism>
<feature type="compositionally biased region" description="Basic residues" evidence="2">
    <location>
        <begin position="249"/>
        <end position="261"/>
    </location>
</feature>
<dbReference type="SUPFAM" id="SSF117281">
    <property type="entry name" value="Kelch motif"/>
    <property type="match status" value="1"/>
</dbReference>
<dbReference type="Pfam" id="PF01344">
    <property type="entry name" value="Kelch_1"/>
    <property type="match status" value="1"/>
</dbReference>
<dbReference type="SMART" id="SM00612">
    <property type="entry name" value="Kelch"/>
    <property type="match status" value="1"/>
</dbReference>
<name>A0A8C3CI92_CAIMO</name>
<evidence type="ECO:0000313" key="4">
    <source>
        <dbReference type="Proteomes" id="UP000694556"/>
    </source>
</evidence>
<feature type="region of interest" description="Disordered" evidence="2">
    <location>
        <begin position="343"/>
        <end position="384"/>
    </location>
</feature>
<dbReference type="GO" id="GO:0016567">
    <property type="term" value="P:protein ubiquitination"/>
    <property type="evidence" value="ECO:0007669"/>
    <property type="project" value="UniProtKB-UniPathway"/>
</dbReference>
<reference evidence="3" key="1">
    <citation type="submission" date="2025-08" db="UniProtKB">
        <authorList>
            <consortium name="Ensembl"/>
        </authorList>
    </citation>
    <scope>IDENTIFICATION</scope>
</reference>